<dbReference type="InterPro" id="IPR006101">
    <property type="entry name" value="Glyco_hydro_2"/>
</dbReference>
<comment type="similarity">
    <text evidence="2">Belongs to the glycosyl hydrolase 2 family.</text>
</comment>
<evidence type="ECO:0000259" key="9">
    <source>
        <dbReference type="SMART" id="SM01038"/>
    </source>
</evidence>
<dbReference type="SUPFAM" id="SSF74650">
    <property type="entry name" value="Galactose mutarotase-like"/>
    <property type="match status" value="1"/>
</dbReference>
<dbReference type="Gene3D" id="2.60.120.260">
    <property type="entry name" value="Galactose-binding domain-like"/>
    <property type="match status" value="1"/>
</dbReference>
<dbReference type="InterPro" id="IPR023230">
    <property type="entry name" value="Glyco_hydro_2_CS"/>
</dbReference>
<dbReference type="InterPro" id="IPR050347">
    <property type="entry name" value="Bact_Beta-galactosidase"/>
</dbReference>
<organism evidence="10 11">
    <name type="scientific">Streptomyces phaeoluteigriseus</name>
    <dbReference type="NCBI Taxonomy" id="114686"/>
    <lineage>
        <taxon>Bacteria</taxon>
        <taxon>Bacillati</taxon>
        <taxon>Actinomycetota</taxon>
        <taxon>Actinomycetes</taxon>
        <taxon>Kitasatosporales</taxon>
        <taxon>Streptomycetaceae</taxon>
        <taxon>Streptomyces</taxon>
        <taxon>Streptomyces aurantiacus group</taxon>
    </lineage>
</organism>
<dbReference type="InterPro" id="IPR014718">
    <property type="entry name" value="GH-type_carb-bd"/>
</dbReference>
<evidence type="ECO:0000256" key="2">
    <source>
        <dbReference type="ARBA" id="ARBA00007401"/>
    </source>
</evidence>
<dbReference type="InterPro" id="IPR004199">
    <property type="entry name" value="B-gal_small/dom_5"/>
</dbReference>
<dbReference type="PROSITE" id="PS00719">
    <property type="entry name" value="GLYCOSYL_HYDROL_F2_1"/>
    <property type="match status" value="1"/>
</dbReference>
<sequence length="983" mass="108336">MTAHRAEHAYVEDHSPGTGRLAPRAAFTSDAPRLSLDGDWRFRLAPGTHALTDCFEDPGHDDTGWHLLAVPSCWQMSGVPGPPVHGAPAYTNLVFPFPVDPPRVPDTNPTGEYRREFALPEDWPADGSATLRFEGVDSCFAVWLNGVRLGDGKGSRLPTEFDATAALRPGRNVLAVRVHQWSAGSYLEDQDMWWLSGIFRSVALLHRPAAGVRDYFVHADYDHRTGLGTLRVDCDSPDARITVPGLRLGLAAGESATVPVEPWTAETPRLYDGVLSTGTERVPLRIGFRTVSVENGLLLVNGRRILLRGVNRHEWDPDTGRTLSLATMLHDIRMMKQHNINAVRTSHYPPDSAFLELCDEYGLWVVDECDLETHGFFLTGWRDNPSDDPRWREAYLDRMSRMVERDKNRPSVIMWSLGNESGTGQNLRAMADWTHTRDPGRPVHYEGDWDSGYVDVYSRMYADHAETDRIGRRAEDPTTDPALDEHRRSLPFVLCEYAHAMGNGPGGLSEYQRLFEQHPRCQGGFVWEWIDHGIRQRTADGEEFFAYGGDFGEPVHDGNFVADGLVFPDRVPSPGLVEYKKVVEPVRVTIDTATRTVVVHNGHDFAGTGHLRFLWRVEDEGVTAGEGELSVPHVAGGATAFVPWPDDLTKLPDPAVERWLTVSAVLAEDTSWADAGHEVAWGQTMLTSPPAVQVPPTGIAPTTTGRYVELGAGVFDAYSGSLVRLGELTLDGPRLDLWRAPTDNDLRGWRGSVAAQWRAAGLHRLEHKVLAVDSDGGALTVRTRVAAAGTDTAMMTAYRWTADPTHRGRLWLTVQVEPVGEWPFPLPRLGVRAAVPASYDTVTWFGAGPGEAYPDTCAAARVSRHSSDVTGLQTPYVYPQENGSRAGVRWARLDDTAPEPTDGLLVLGTPHFAFSVRPWTSEDLDAARHSTDLVRRDRVYLTVDTGLQGIGSASCGPGVLPQFQLPTRPTTFTIGWQTAVPAS</sequence>
<gene>
    <name evidence="10" type="ORF">NFX46_22270</name>
</gene>
<proteinExistence type="inferred from homology"/>
<dbReference type="Pfam" id="PF02837">
    <property type="entry name" value="Glyco_hydro_2_N"/>
    <property type="match status" value="1"/>
</dbReference>
<dbReference type="SMART" id="SM01038">
    <property type="entry name" value="Bgal_small_N"/>
    <property type="match status" value="1"/>
</dbReference>
<evidence type="ECO:0000256" key="7">
    <source>
        <dbReference type="ARBA" id="ARBA00032230"/>
    </source>
</evidence>
<dbReference type="EMBL" id="CP099468">
    <property type="protein sequence ID" value="USQ86184.1"/>
    <property type="molecule type" value="Genomic_DNA"/>
</dbReference>
<accession>A0ABY4ZAX9</accession>
<dbReference type="PANTHER" id="PTHR46323">
    <property type="entry name" value="BETA-GALACTOSIDASE"/>
    <property type="match status" value="1"/>
</dbReference>
<dbReference type="InterPro" id="IPR006104">
    <property type="entry name" value="Glyco_hydro_2_N"/>
</dbReference>
<evidence type="ECO:0000256" key="5">
    <source>
        <dbReference type="ARBA" id="ARBA00022801"/>
    </source>
</evidence>
<dbReference type="SUPFAM" id="SSF51445">
    <property type="entry name" value="(Trans)glycosidases"/>
    <property type="match status" value="1"/>
</dbReference>
<dbReference type="EC" id="3.2.1.23" evidence="3"/>
<feature type="compositionally biased region" description="Basic and acidic residues" evidence="8">
    <location>
        <begin position="1"/>
        <end position="15"/>
    </location>
</feature>
<keyword evidence="5" id="KW-0378">Hydrolase</keyword>
<reference evidence="10" key="1">
    <citation type="submission" date="2022-06" db="EMBL/GenBank/DDBJ databases">
        <title>Complete genome sequence of soil microorganisms Streptomyces sp. Qhu-M197 isolated from Alpine meadows habitats on the Tibetan Plateau.</title>
        <authorList>
            <person name="Zhang B."/>
            <person name="Xiang X."/>
            <person name="Fan J."/>
        </authorList>
    </citation>
    <scope>NUCLEOTIDE SEQUENCE</scope>
    <source>
        <strain evidence="10">Qhu-M197</strain>
    </source>
</reference>
<dbReference type="Gene3D" id="3.20.20.80">
    <property type="entry name" value="Glycosidases"/>
    <property type="match status" value="1"/>
</dbReference>
<evidence type="ECO:0000256" key="8">
    <source>
        <dbReference type="SAM" id="MobiDB-lite"/>
    </source>
</evidence>
<feature type="domain" description="Beta galactosidase small chain/" evidence="9">
    <location>
        <begin position="713"/>
        <end position="977"/>
    </location>
</feature>
<dbReference type="PRINTS" id="PR00132">
    <property type="entry name" value="GLHYDRLASE2"/>
</dbReference>
<dbReference type="InterPro" id="IPR013783">
    <property type="entry name" value="Ig-like_fold"/>
</dbReference>
<evidence type="ECO:0000313" key="11">
    <source>
        <dbReference type="Proteomes" id="UP001056374"/>
    </source>
</evidence>
<feature type="region of interest" description="Disordered" evidence="8">
    <location>
        <begin position="1"/>
        <end position="23"/>
    </location>
</feature>
<dbReference type="InterPro" id="IPR023232">
    <property type="entry name" value="Glyco_hydro_2_AS"/>
</dbReference>
<evidence type="ECO:0000256" key="4">
    <source>
        <dbReference type="ARBA" id="ARBA00013303"/>
    </source>
</evidence>
<dbReference type="RefSeq" id="WP_252551480.1">
    <property type="nucleotide sequence ID" value="NZ_CP099468.1"/>
</dbReference>
<dbReference type="Proteomes" id="UP001056374">
    <property type="component" value="Chromosome"/>
</dbReference>
<evidence type="ECO:0000256" key="3">
    <source>
        <dbReference type="ARBA" id="ARBA00012756"/>
    </source>
</evidence>
<dbReference type="Pfam" id="PF16353">
    <property type="entry name" value="LacZ_4"/>
    <property type="match status" value="1"/>
</dbReference>
<keyword evidence="11" id="KW-1185">Reference proteome</keyword>
<dbReference type="PROSITE" id="PS00608">
    <property type="entry name" value="GLYCOSYL_HYDROL_F2_2"/>
    <property type="match status" value="1"/>
</dbReference>
<comment type="catalytic activity">
    <reaction evidence="1">
        <text>Hydrolysis of terminal non-reducing beta-D-galactose residues in beta-D-galactosides.</text>
        <dbReference type="EC" id="3.2.1.23"/>
    </reaction>
</comment>
<evidence type="ECO:0000256" key="6">
    <source>
        <dbReference type="ARBA" id="ARBA00023295"/>
    </source>
</evidence>
<evidence type="ECO:0000256" key="1">
    <source>
        <dbReference type="ARBA" id="ARBA00001412"/>
    </source>
</evidence>
<dbReference type="InterPro" id="IPR008979">
    <property type="entry name" value="Galactose-bd-like_sf"/>
</dbReference>
<dbReference type="SUPFAM" id="SSF49785">
    <property type="entry name" value="Galactose-binding domain-like"/>
    <property type="match status" value="1"/>
</dbReference>
<dbReference type="InterPro" id="IPR036156">
    <property type="entry name" value="Beta-gal/glucu_dom_sf"/>
</dbReference>
<dbReference type="InterPro" id="IPR017853">
    <property type="entry name" value="GH"/>
</dbReference>
<dbReference type="InterPro" id="IPR032312">
    <property type="entry name" value="LacZ_4"/>
</dbReference>
<dbReference type="InterPro" id="IPR006103">
    <property type="entry name" value="Glyco_hydro_2_cat"/>
</dbReference>
<keyword evidence="6" id="KW-0326">Glycosidase</keyword>
<dbReference type="Pfam" id="PF02929">
    <property type="entry name" value="Bgal_small_N"/>
    <property type="match status" value="1"/>
</dbReference>
<dbReference type="Pfam" id="PF02836">
    <property type="entry name" value="Glyco_hydro_2_C"/>
    <property type="match status" value="1"/>
</dbReference>
<evidence type="ECO:0000313" key="10">
    <source>
        <dbReference type="EMBL" id="USQ86184.1"/>
    </source>
</evidence>
<protein>
    <recommendedName>
        <fullName evidence="4">Beta-galactosidase</fullName>
        <ecNumber evidence="3">3.2.1.23</ecNumber>
    </recommendedName>
    <alternativeName>
        <fullName evidence="7">Lactase</fullName>
    </alternativeName>
</protein>
<dbReference type="InterPro" id="IPR011013">
    <property type="entry name" value="Gal_mutarotase_sf_dom"/>
</dbReference>
<dbReference type="SUPFAM" id="SSF49303">
    <property type="entry name" value="beta-Galactosidase/glucuronidase domain"/>
    <property type="match status" value="2"/>
</dbReference>
<dbReference type="Gene3D" id="2.70.98.10">
    <property type="match status" value="1"/>
</dbReference>
<dbReference type="PANTHER" id="PTHR46323:SF2">
    <property type="entry name" value="BETA-GALACTOSIDASE"/>
    <property type="match status" value="1"/>
</dbReference>
<name>A0ABY4ZAX9_9ACTN</name>
<dbReference type="Gene3D" id="2.60.40.10">
    <property type="entry name" value="Immunoglobulins"/>
    <property type="match status" value="2"/>
</dbReference>